<sequence length="612" mass="70038">MLLNKRYATRTPLWLALITMLVLLVFSWHFYVERVAYYDLAYHLFTYLRTKHLFIQNRRFVAMVTQLPTLLAIRTGLPLEAVMRVYSTAFVLYYLGVLLACAYWFRNEQVALVVALAFVLLTSRTFFWAQSELPQGLVALLLFYAGISRQAPVQRHFSTLALAALIPVFIFAHPLLLLGFLFLWAYDWLLNQRFRDPLYYGLLAIGLLTYGLRVILTPAGSYETTQMTFGPNLIQYFPNYFSLGSFDTFWELCGTEFLALPVLLAILTIFYLTRGSKLGYLRLLLIWAFVVGYVFIISVTRPGYTELTYLENFYLPLTLFVAVPLALELMPALEGRWPRWGPSLVAVVLGLVLVARVSLIWYRHTPYTAYQEWITRVLAYTKQFPERKFLLYPNNIDPHHLRAGWPWWALASETLIRSAQQSPDSVQTIRVDWDLDALALAGAQPDALLGPFETLKTADLPAAYSRFPATTTYRKLNSSPPQEPAELDAYIADHRPVTLSLPDAVPVSWPAGQQHTIRVRIAVPEALRPLHSATWVEHPTVLQTAFYRGQSWPSGVAPVTTTLEMDIWQPWTQTLALQAPDKPGRYTFEVSLISQNYRAWPVRVRIPVEITP</sequence>
<keyword evidence="1" id="KW-0472">Membrane</keyword>
<feature type="transmembrane region" description="Helical" evidence="1">
    <location>
        <begin position="313"/>
        <end position="332"/>
    </location>
</feature>
<proteinExistence type="predicted"/>
<feature type="transmembrane region" description="Helical" evidence="1">
    <location>
        <begin position="344"/>
        <end position="362"/>
    </location>
</feature>
<organism evidence="2 3">
    <name type="scientific">Hymenobacter amundsenii</name>
    <dbReference type="NCBI Taxonomy" id="2006685"/>
    <lineage>
        <taxon>Bacteria</taxon>
        <taxon>Pseudomonadati</taxon>
        <taxon>Bacteroidota</taxon>
        <taxon>Cytophagia</taxon>
        <taxon>Cytophagales</taxon>
        <taxon>Hymenobacteraceae</taxon>
        <taxon>Hymenobacter</taxon>
    </lineage>
</organism>
<feature type="transmembrane region" description="Helical" evidence="1">
    <location>
        <begin position="85"/>
        <end position="105"/>
    </location>
</feature>
<evidence type="ECO:0000313" key="3">
    <source>
        <dbReference type="Proteomes" id="UP000197277"/>
    </source>
</evidence>
<feature type="transmembrane region" description="Helical" evidence="1">
    <location>
        <begin position="249"/>
        <end position="273"/>
    </location>
</feature>
<keyword evidence="1" id="KW-1133">Transmembrane helix</keyword>
<feature type="transmembrane region" description="Helical" evidence="1">
    <location>
        <begin position="12"/>
        <end position="32"/>
    </location>
</feature>
<protein>
    <recommendedName>
        <fullName evidence="4">Glycosyltransferase RgtA/B/C/D-like domain-containing protein</fullName>
    </recommendedName>
</protein>
<dbReference type="OrthoDB" id="860538at2"/>
<evidence type="ECO:0000313" key="2">
    <source>
        <dbReference type="EMBL" id="OWP64660.1"/>
    </source>
</evidence>
<accession>A0A246FPL9</accession>
<dbReference type="AlphaFoldDB" id="A0A246FPL9"/>
<feature type="transmembrane region" description="Helical" evidence="1">
    <location>
        <begin position="111"/>
        <end position="129"/>
    </location>
</feature>
<keyword evidence="1" id="KW-0812">Transmembrane</keyword>
<evidence type="ECO:0000256" key="1">
    <source>
        <dbReference type="SAM" id="Phobius"/>
    </source>
</evidence>
<name>A0A246FPL9_9BACT</name>
<dbReference type="Proteomes" id="UP000197277">
    <property type="component" value="Unassembled WGS sequence"/>
</dbReference>
<feature type="transmembrane region" description="Helical" evidence="1">
    <location>
        <begin position="159"/>
        <end position="186"/>
    </location>
</feature>
<gene>
    <name evidence="2" type="ORF">CDA63_02560</name>
</gene>
<reference evidence="2 3" key="1">
    <citation type="submission" date="2017-06" db="EMBL/GenBank/DDBJ databases">
        <title>Hymenobacter amundsenii sp. nov. isolated from regoliths in Antarctica.</title>
        <authorList>
            <person name="Sedlacek I."/>
            <person name="Kralova S."/>
            <person name="Pantucek R."/>
            <person name="Svec P."/>
            <person name="Holochova P."/>
            <person name="Stankova E."/>
            <person name="Vrbovska V."/>
            <person name="Busse H.-J."/>
        </authorList>
    </citation>
    <scope>NUCLEOTIDE SEQUENCE [LARGE SCALE GENOMIC DNA]</scope>
    <source>
        <strain evidence="2 3">CCM 8682</strain>
    </source>
</reference>
<evidence type="ECO:0008006" key="4">
    <source>
        <dbReference type="Google" id="ProtNLM"/>
    </source>
</evidence>
<dbReference type="RefSeq" id="WP_088462882.1">
    <property type="nucleotide sequence ID" value="NZ_NIRR01000002.1"/>
</dbReference>
<feature type="transmembrane region" description="Helical" evidence="1">
    <location>
        <begin position="280"/>
        <end position="301"/>
    </location>
</feature>
<keyword evidence="3" id="KW-1185">Reference proteome</keyword>
<feature type="transmembrane region" description="Helical" evidence="1">
    <location>
        <begin position="198"/>
        <end position="216"/>
    </location>
</feature>
<comment type="caution">
    <text evidence="2">The sequence shown here is derived from an EMBL/GenBank/DDBJ whole genome shotgun (WGS) entry which is preliminary data.</text>
</comment>
<dbReference type="EMBL" id="NIRR01000002">
    <property type="protein sequence ID" value="OWP64660.1"/>
    <property type="molecule type" value="Genomic_DNA"/>
</dbReference>